<dbReference type="EMBL" id="KZ819602">
    <property type="protein sequence ID" value="PWN36893.1"/>
    <property type="molecule type" value="Genomic_DNA"/>
</dbReference>
<dbReference type="AlphaFoldDB" id="A0A316VKM6"/>
<dbReference type="Proteomes" id="UP000245771">
    <property type="component" value="Unassembled WGS sequence"/>
</dbReference>
<keyword evidence="3" id="KW-1185">Reference proteome</keyword>
<dbReference type="InParanoid" id="A0A316VKM6"/>
<protein>
    <submittedName>
        <fullName evidence="2">Uncharacterized protein</fullName>
    </submittedName>
</protein>
<evidence type="ECO:0000313" key="2">
    <source>
        <dbReference type="EMBL" id="PWN36893.1"/>
    </source>
</evidence>
<organism evidence="2 3">
    <name type="scientific">Meira miltonrushii</name>
    <dbReference type="NCBI Taxonomy" id="1280837"/>
    <lineage>
        <taxon>Eukaryota</taxon>
        <taxon>Fungi</taxon>
        <taxon>Dikarya</taxon>
        <taxon>Basidiomycota</taxon>
        <taxon>Ustilaginomycotina</taxon>
        <taxon>Exobasidiomycetes</taxon>
        <taxon>Exobasidiales</taxon>
        <taxon>Brachybasidiaceae</taxon>
        <taxon>Meira</taxon>
    </lineage>
</organism>
<keyword evidence="1" id="KW-0472">Membrane</keyword>
<name>A0A316VKM6_9BASI</name>
<evidence type="ECO:0000313" key="3">
    <source>
        <dbReference type="Proteomes" id="UP000245771"/>
    </source>
</evidence>
<evidence type="ECO:0000256" key="1">
    <source>
        <dbReference type="SAM" id="Phobius"/>
    </source>
</evidence>
<proteinExistence type="predicted"/>
<gene>
    <name evidence="2" type="ORF">FA14DRAFT_7739</name>
</gene>
<feature type="transmembrane region" description="Helical" evidence="1">
    <location>
        <begin position="20"/>
        <end position="38"/>
    </location>
</feature>
<reference evidence="2 3" key="1">
    <citation type="journal article" date="2018" name="Mol. Biol. Evol.">
        <title>Broad Genomic Sampling Reveals a Smut Pathogenic Ancestry of the Fungal Clade Ustilaginomycotina.</title>
        <authorList>
            <person name="Kijpornyongpan T."/>
            <person name="Mondo S.J."/>
            <person name="Barry K."/>
            <person name="Sandor L."/>
            <person name="Lee J."/>
            <person name="Lipzen A."/>
            <person name="Pangilinan J."/>
            <person name="LaButti K."/>
            <person name="Hainaut M."/>
            <person name="Henrissat B."/>
            <person name="Grigoriev I.V."/>
            <person name="Spatafora J.W."/>
            <person name="Aime M.C."/>
        </authorList>
    </citation>
    <scope>NUCLEOTIDE SEQUENCE [LARGE SCALE GENOMIC DNA]</scope>
    <source>
        <strain evidence="2 3">MCA 3882</strain>
    </source>
</reference>
<dbReference type="RefSeq" id="XP_025357195.1">
    <property type="nucleotide sequence ID" value="XM_025502867.1"/>
</dbReference>
<accession>A0A316VKM6</accession>
<sequence>MWKSSPCFPAFTIFTMAKAHPPIVLLTLSLMSMIVLALPSKRGFHQVRPVPPIKVDNGPSTDPGQLSSHRIPTQCLFVCSTDSRCQQMNFLQPPSGDCACACQVCDGKWYGSVNDYTKATPLTPAQMARCPNFIFGSS</sequence>
<dbReference type="GeneID" id="37024648"/>
<keyword evidence="1" id="KW-0812">Transmembrane</keyword>
<keyword evidence="1" id="KW-1133">Transmembrane helix</keyword>